<dbReference type="EMBL" id="KK100553">
    <property type="protein sequence ID" value="KIZ05132.1"/>
    <property type="molecule type" value="Genomic_DNA"/>
</dbReference>
<reference evidence="1 2" key="1">
    <citation type="journal article" date="2013" name="BMC Genomics">
        <title>Reconstruction of the lipid metabolism for the microalga Monoraphidium neglectum from its genome sequence reveals characteristics suitable for biofuel production.</title>
        <authorList>
            <person name="Bogen C."/>
            <person name="Al-Dilaimi A."/>
            <person name="Albersmeier A."/>
            <person name="Wichmann J."/>
            <person name="Grundmann M."/>
            <person name="Rupp O."/>
            <person name="Lauersen K.J."/>
            <person name="Blifernez-Klassen O."/>
            <person name="Kalinowski J."/>
            <person name="Goesmann A."/>
            <person name="Mussgnug J.H."/>
            <person name="Kruse O."/>
        </authorList>
    </citation>
    <scope>NUCLEOTIDE SEQUENCE [LARGE SCALE GENOMIC DNA]</scope>
    <source>
        <strain evidence="1 2">SAG 48.87</strain>
    </source>
</reference>
<dbReference type="GeneID" id="25735704"/>
<dbReference type="OrthoDB" id="549367at2759"/>
<dbReference type="RefSeq" id="XP_013904151.1">
    <property type="nucleotide sequence ID" value="XM_014048697.1"/>
</dbReference>
<keyword evidence="2" id="KW-1185">Reference proteome</keyword>
<sequence>MPHCIAGVDLASSSSPAAAPAVAAAWRTAVAEEMQLPERRPAELVGELRALSEAAAAAGPDGEECLSDLLLSGTWILSLRAAAATKLHTFGAARLAALVSALGRLPLHAEASPLPIGFGTPRWALPRAVADTGTWESFLCATTDAFLEDLDRLLQEESGGGSSGPGRGGAAAGAPPEAQAALAAFACGLAASNKWTMARVDAGWVVSEECERRVAAFVALHWPRLVSQLERIDADSAAPPGEAAGAGAAGQRRRRLRRSALSTLLARAQLQQRMSPPAALLERFFDESPPPALWRAVAGGGGDVIADVSGDADDSYSLEDLEQIVRTLMQIGCSPSERWLHGLVGVVTARRPEMGQQQLRGFVEALRFFRTQRGTSKQLRNGISLLSEWL</sequence>
<name>A0A0D2MXP7_9CHLO</name>
<organism evidence="1 2">
    <name type="scientific">Monoraphidium neglectum</name>
    <dbReference type="NCBI Taxonomy" id="145388"/>
    <lineage>
        <taxon>Eukaryota</taxon>
        <taxon>Viridiplantae</taxon>
        <taxon>Chlorophyta</taxon>
        <taxon>core chlorophytes</taxon>
        <taxon>Chlorophyceae</taxon>
        <taxon>CS clade</taxon>
        <taxon>Sphaeropleales</taxon>
        <taxon>Selenastraceae</taxon>
        <taxon>Monoraphidium</taxon>
    </lineage>
</organism>
<accession>A0A0D2MXP7</accession>
<gene>
    <name evidence="1" type="ORF">MNEG_2826</name>
</gene>
<dbReference type="AlphaFoldDB" id="A0A0D2MXP7"/>
<evidence type="ECO:0000313" key="1">
    <source>
        <dbReference type="EMBL" id="KIZ05132.1"/>
    </source>
</evidence>
<proteinExistence type="predicted"/>
<protein>
    <submittedName>
        <fullName evidence="1">Uncharacterized protein</fullName>
    </submittedName>
</protein>
<evidence type="ECO:0000313" key="2">
    <source>
        <dbReference type="Proteomes" id="UP000054498"/>
    </source>
</evidence>
<dbReference type="KEGG" id="mng:MNEG_2826"/>
<dbReference type="Proteomes" id="UP000054498">
    <property type="component" value="Unassembled WGS sequence"/>
</dbReference>